<evidence type="ECO:0000313" key="4">
    <source>
        <dbReference type="Proteomes" id="UP000029443"/>
    </source>
</evidence>
<dbReference type="SUPFAM" id="SSF53756">
    <property type="entry name" value="UDP-Glycosyltransferase/glycogen phosphorylase"/>
    <property type="match status" value="1"/>
</dbReference>
<keyword evidence="4" id="KW-1185">Reference proteome</keyword>
<evidence type="ECO:0000256" key="1">
    <source>
        <dbReference type="ARBA" id="ARBA00022676"/>
    </source>
</evidence>
<comment type="caution">
    <text evidence="3">The sequence shown here is derived from an EMBL/GenBank/DDBJ whole genome shotgun (WGS) entry which is preliminary data.</text>
</comment>
<reference evidence="3 4" key="1">
    <citation type="submission" date="2012-09" db="EMBL/GenBank/DDBJ databases">
        <title>Genome Sequence of alkane-degrading Bacterium Alcanivorax jadensis T9.</title>
        <authorList>
            <person name="Lai Q."/>
            <person name="Shao Z."/>
        </authorList>
    </citation>
    <scope>NUCLEOTIDE SEQUENCE [LARGE SCALE GENOMIC DNA]</scope>
    <source>
        <strain evidence="3 4">T9</strain>
    </source>
</reference>
<dbReference type="InterPro" id="IPR051199">
    <property type="entry name" value="LPS_LOS_Heptosyltrfase"/>
</dbReference>
<protein>
    <submittedName>
        <fullName evidence="3">Heptosyltransferase II</fullName>
    </submittedName>
</protein>
<dbReference type="Gene3D" id="3.40.50.2000">
    <property type="entry name" value="Glycogen Phosphorylase B"/>
    <property type="match status" value="2"/>
</dbReference>
<keyword evidence="1" id="KW-0328">Glycosyltransferase</keyword>
<dbReference type="InterPro" id="IPR002201">
    <property type="entry name" value="Glyco_trans_9"/>
</dbReference>
<dbReference type="Pfam" id="PF01075">
    <property type="entry name" value="Glyco_transf_9"/>
    <property type="match status" value="1"/>
</dbReference>
<gene>
    <name evidence="3" type="ORF">T9A_00660</name>
</gene>
<evidence type="ECO:0000256" key="2">
    <source>
        <dbReference type="ARBA" id="ARBA00022679"/>
    </source>
</evidence>
<name>A0ABR4WGV2_9GAMM</name>
<dbReference type="EMBL" id="ARXU01000002">
    <property type="protein sequence ID" value="KGD62369.1"/>
    <property type="molecule type" value="Genomic_DNA"/>
</dbReference>
<evidence type="ECO:0000313" key="3">
    <source>
        <dbReference type="EMBL" id="KGD62369.1"/>
    </source>
</evidence>
<sequence>MSRLLILFPCSHMGNLLIALPHLRAMLTAQQDALLVVSQRYQTLVEQSLPDETRLLYYPEQSLTRQTPLLQRARSYLQLVMTMRRFKAKVVVDIEGEQKSATLARLSGAGERIGPRRRHGQWLYTRQRQADWSGHRWQAYASLSCPAAKSPAHYLPLKDTVAGQDEANRILEGAHKSDTLIVIHAGATKTYKIWHAEQFAALCQRLRRAGLTPLLIGAGQKDRQQIARIQSFLCEPVIDLCDQLSLNGLIALLKRSRGFVGNDSGPMHLAAACGLPTVALFGPTDDTLWRPLSPDARVLRWQPCHKSCERCSCALDSYPCLQRITVDQVVNTLEELGVIPLSHSGPVKTLRIS</sequence>
<keyword evidence="2" id="KW-0808">Transferase</keyword>
<dbReference type="PANTHER" id="PTHR30160">
    <property type="entry name" value="TETRAACYLDISACCHARIDE 4'-KINASE-RELATED"/>
    <property type="match status" value="1"/>
</dbReference>
<accession>A0ABR4WGV2</accession>
<dbReference type="Proteomes" id="UP000029443">
    <property type="component" value="Unassembled WGS sequence"/>
</dbReference>
<organism evidence="3 4">
    <name type="scientific">Alcanivorax jadensis T9</name>
    <dbReference type="NCBI Taxonomy" id="1177181"/>
    <lineage>
        <taxon>Bacteria</taxon>
        <taxon>Pseudomonadati</taxon>
        <taxon>Pseudomonadota</taxon>
        <taxon>Gammaproteobacteria</taxon>
        <taxon>Oceanospirillales</taxon>
        <taxon>Alcanivoracaceae</taxon>
        <taxon>Alcanivorax</taxon>
    </lineage>
</organism>
<dbReference type="CDD" id="cd03789">
    <property type="entry name" value="GT9_LPS_heptosyltransferase"/>
    <property type="match status" value="1"/>
</dbReference>
<proteinExistence type="predicted"/>